<dbReference type="Proteomes" id="UP000193922">
    <property type="component" value="Unassembled WGS sequence"/>
</dbReference>
<dbReference type="InterPro" id="IPR053044">
    <property type="entry name" value="Metallo-hydrolase/TatD-type"/>
</dbReference>
<name>A0A1Y1W261_9FUNG</name>
<feature type="binding site" evidence="1">
    <location>
        <position position="94"/>
    </location>
    <ligand>
        <name>a divalent metal cation</name>
        <dbReference type="ChEBI" id="CHEBI:60240"/>
        <label>1</label>
    </ligand>
</feature>
<dbReference type="GO" id="GO:0046872">
    <property type="term" value="F:metal ion binding"/>
    <property type="evidence" value="ECO:0007669"/>
    <property type="project" value="UniProtKB-KW"/>
</dbReference>
<dbReference type="GeneID" id="63804920"/>
<dbReference type="Pfam" id="PF01026">
    <property type="entry name" value="TatD_DNase"/>
    <property type="match status" value="1"/>
</dbReference>
<gene>
    <name evidence="2" type="ORF">DL89DRAFT_269370</name>
</gene>
<keyword evidence="2" id="KW-0378">Hydrolase</keyword>
<dbReference type="PIRSF" id="PIRSF005902">
    <property type="entry name" value="DNase_TatD"/>
    <property type="match status" value="1"/>
</dbReference>
<evidence type="ECO:0000313" key="3">
    <source>
        <dbReference type="Proteomes" id="UP000193922"/>
    </source>
</evidence>
<evidence type="ECO:0000313" key="2">
    <source>
        <dbReference type="EMBL" id="ORX67577.1"/>
    </source>
</evidence>
<dbReference type="EMBL" id="MCFD01000012">
    <property type="protein sequence ID" value="ORX67577.1"/>
    <property type="molecule type" value="Genomic_DNA"/>
</dbReference>
<dbReference type="GO" id="GO:0016788">
    <property type="term" value="F:hydrolase activity, acting on ester bonds"/>
    <property type="evidence" value="ECO:0007669"/>
    <property type="project" value="InterPro"/>
</dbReference>
<sequence>MAYVYDVHCHIQQSPESFDVLDSSAPGVLYCPQGTNYMDWASVAELKDRFPDKIVPAFGLHPWFIEQVVSGEIPGSWATELKDLITRHNGTLGECGLDKAARNPATNKQYPFEPQLALLKQQLTLAHELDVPASLHCVKAYPELYSIIKSGTQALPPRIMLHSYSGSPDMLSQMFFKDELAQRMYVSFSAAINGRNLDKTRACIKAVPLDKLLVESDLDDARHTVEALDTVICLVADTHGMSVADTKVMLARNSQAFLGK</sequence>
<dbReference type="AlphaFoldDB" id="A0A1Y1W261"/>
<dbReference type="OrthoDB" id="413993at2759"/>
<organism evidence="2 3">
    <name type="scientific">Linderina pennispora</name>
    <dbReference type="NCBI Taxonomy" id="61395"/>
    <lineage>
        <taxon>Eukaryota</taxon>
        <taxon>Fungi</taxon>
        <taxon>Fungi incertae sedis</taxon>
        <taxon>Zoopagomycota</taxon>
        <taxon>Kickxellomycotina</taxon>
        <taxon>Kickxellomycetes</taxon>
        <taxon>Kickxellales</taxon>
        <taxon>Kickxellaceae</taxon>
        <taxon>Linderina</taxon>
    </lineage>
</organism>
<dbReference type="PANTHER" id="PTHR47345:SF1">
    <property type="entry name" value="CUT9-INTERACTING PROTEIN SCN1"/>
    <property type="match status" value="1"/>
</dbReference>
<dbReference type="STRING" id="61395.A0A1Y1W261"/>
<protein>
    <submittedName>
        <fullName evidence="2">Metallo-dependent hydrolase</fullName>
    </submittedName>
</protein>
<keyword evidence="3" id="KW-1185">Reference proteome</keyword>
<keyword evidence="1" id="KW-0479">Metal-binding</keyword>
<dbReference type="SUPFAM" id="SSF51556">
    <property type="entry name" value="Metallo-dependent hydrolases"/>
    <property type="match status" value="1"/>
</dbReference>
<dbReference type="InterPro" id="IPR032466">
    <property type="entry name" value="Metal_Hydrolase"/>
</dbReference>
<dbReference type="PANTHER" id="PTHR47345">
    <property type="entry name" value="CUT9-INTERACTING PROTEIN SCN1"/>
    <property type="match status" value="1"/>
</dbReference>
<dbReference type="Gene3D" id="3.20.20.140">
    <property type="entry name" value="Metal-dependent hydrolases"/>
    <property type="match status" value="1"/>
</dbReference>
<feature type="binding site" evidence="1">
    <location>
        <position position="217"/>
    </location>
    <ligand>
        <name>a divalent metal cation</name>
        <dbReference type="ChEBI" id="CHEBI:60240"/>
        <label>1</label>
    </ligand>
</feature>
<comment type="caution">
    <text evidence="2">The sequence shown here is derived from an EMBL/GenBank/DDBJ whole genome shotgun (WGS) entry which is preliminary data.</text>
</comment>
<dbReference type="RefSeq" id="XP_040741464.1">
    <property type="nucleotide sequence ID" value="XM_040888272.1"/>
</dbReference>
<feature type="binding site" evidence="1">
    <location>
        <position position="8"/>
    </location>
    <ligand>
        <name>a divalent metal cation</name>
        <dbReference type="ChEBI" id="CHEBI:60240"/>
        <label>1</label>
    </ligand>
</feature>
<feature type="binding site" evidence="1">
    <location>
        <position position="162"/>
    </location>
    <ligand>
        <name>a divalent metal cation</name>
        <dbReference type="ChEBI" id="CHEBI:60240"/>
        <label>2</label>
    </ligand>
</feature>
<feature type="binding site" evidence="1">
    <location>
        <position position="136"/>
    </location>
    <ligand>
        <name>a divalent metal cation</name>
        <dbReference type="ChEBI" id="CHEBI:60240"/>
        <label>2</label>
    </ligand>
</feature>
<feature type="binding site" evidence="1">
    <location>
        <position position="10"/>
    </location>
    <ligand>
        <name>a divalent metal cation</name>
        <dbReference type="ChEBI" id="CHEBI:60240"/>
        <label>1</label>
    </ligand>
</feature>
<accession>A0A1Y1W261</accession>
<proteinExistence type="predicted"/>
<dbReference type="InterPro" id="IPR001130">
    <property type="entry name" value="TatD-like"/>
</dbReference>
<evidence type="ECO:0000256" key="1">
    <source>
        <dbReference type="PIRSR" id="PIRSR005902-1"/>
    </source>
</evidence>
<reference evidence="2 3" key="1">
    <citation type="submission" date="2016-07" db="EMBL/GenBank/DDBJ databases">
        <title>Pervasive Adenine N6-methylation of Active Genes in Fungi.</title>
        <authorList>
            <consortium name="DOE Joint Genome Institute"/>
            <person name="Mondo S.J."/>
            <person name="Dannebaum R.O."/>
            <person name="Kuo R.C."/>
            <person name="Labutti K."/>
            <person name="Haridas S."/>
            <person name="Kuo A."/>
            <person name="Salamov A."/>
            <person name="Ahrendt S.R."/>
            <person name="Lipzen A."/>
            <person name="Sullivan W."/>
            <person name="Andreopoulos W.B."/>
            <person name="Clum A."/>
            <person name="Lindquist E."/>
            <person name="Daum C."/>
            <person name="Ramamoorthy G.K."/>
            <person name="Gryganskyi A."/>
            <person name="Culley D."/>
            <person name="Magnuson J.K."/>
            <person name="James T.Y."/>
            <person name="O'Malley M.A."/>
            <person name="Stajich J.E."/>
            <person name="Spatafora J.W."/>
            <person name="Visel A."/>
            <person name="Grigoriev I.V."/>
        </authorList>
    </citation>
    <scope>NUCLEOTIDE SEQUENCE [LARGE SCALE GENOMIC DNA]</scope>
    <source>
        <strain evidence="2 3">ATCC 12442</strain>
    </source>
</reference>